<accession>A0ABT7BDV5</accession>
<sequence>MTQAIRQDIIALVNQLPDESLSEALEVLRSLNSATEDTQPNEAKLSSEADFEQAMQIYQQGSQKYKNALRELA</sequence>
<dbReference type="RefSeq" id="WP_283760702.1">
    <property type="nucleotide sequence ID" value="NZ_JAQPOK010000003.1"/>
</dbReference>
<dbReference type="EMBL" id="JAQPOK010000003">
    <property type="protein sequence ID" value="MDJ1177373.1"/>
    <property type="molecule type" value="Genomic_DNA"/>
</dbReference>
<reference evidence="1 2" key="1">
    <citation type="submission" date="2023-01" db="EMBL/GenBank/DDBJ databases">
        <title>Novel diversity within Roseofilum (Cyanobacteria; Desertifilaceae) from marine benthic mats with descriptions of four novel species.</title>
        <authorList>
            <person name="Wang Y."/>
            <person name="Berthold D.E."/>
            <person name="Hu J."/>
            <person name="Lefler F.W."/>
            <person name="Laughinghouse H.D. IV."/>
        </authorList>
    </citation>
    <scope>NUCLEOTIDE SEQUENCE [LARGE SCALE GENOMIC DNA]</scope>
    <source>
        <strain evidence="1 2">BLCC-M91</strain>
    </source>
</reference>
<protein>
    <submittedName>
        <fullName evidence="1">Uncharacterized protein</fullName>
    </submittedName>
</protein>
<organism evidence="1 2">
    <name type="scientific">Roseofilum halophilum BLCC-M91</name>
    <dbReference type="NCBI Taxonomy" id="3022259"/>
    <lineage>
        <taxon>Bacteria</taxon>
        <taxon>Bacillati</taxon>
        <taxon>Cyanobacteriota</taxon>
        <taxon>Cyanophyceae</taxon>
        <taxon>Desertifilales</taxon>
        <taxon>Desertifilaceae</taxon>
        <taxon>Roseofilum</taxon>
        <taxon>Roseofilum halophilum</taxon>
    </lineage>
</organism>
<gene>
    <name evidence="1" type="ORF">PJF56_00705</name>
</gene>
<keyword evidence="2" id="KW-1185">Reference proteome</keyword>
<name>A0ABT7BDV5_9CYAN</name>
<dbReference type="Proteomes" id="UP001231370">
    <property type="component" value="Unassembled WGS sequence"/>
</dbReference>
<evidence type="ECO:0000313" key="1">
    <source>
        <dbReference type="EMBL" id="MDJ1177373.1"/>
    </source>
</evidence>
<evidence type="ECO:0000313" key="2">
    <source>
        <dbReference type="Proteomes" id="UP001231370"/>
    </source>
</evidence>
<comment type="caution">
    <text evidence="1">The sequence shown here is derived from an EMBL/GenBank/DDBJ whole genome shotgun (WGS) entry which is preliminary data.</text>
</comment>
<proteinExistence type="predicted"/>